<comment type="subcellular location">
    <subcellularLocation>
        <location evidence="1">Cell membrane</location>
        <topology evidence="1">Multi-pass membrane protein</topology>
    </subcellularLocation>
</comment>
<evidence type="ECO:0000259" key="8">
    <source>
        <dbReference type="Pfam" id="PF13567"/>
    </source>
</evidence>
<comment type="caution">
    <text evidence="9">The sequence shown here is derived from an EMBL/GenBank/DDBJ whole genome shotgun (WGS) entry which is preliminary data.</text>
</comment>
<evidence type="ECO:0000256" key="6">
    <source>
        <dbReference type="SAM" id="Phobius"/>
    </source>
</evidence>
<evidence type="ECO:0000313" key="9">
    <source>
        <dbReference type="EMBL" id="MFB9095625.1"/>
    </source>
</evidence>
<dbReference type="EMBL" id="JBHMEY010000008">
    <property type="protein sequence ID" value="MFB9095625.1"/>
    <property type="molecule type" value="Genomic_DNA"/>
</dbReference>
<dbReference type="Pfam" id="PF13567">
    <property type="entry name" value="DUF4131"/>
    <property type="match status" value="1"/>
</dbReference>
<evidence type="ECO:0000256" key="5">
    <source>
        <dbReference type="ARBA" id="ARBA00023136"/>
    </source>
</evidence>
<dbReference type="PANTHER" id="PTHR30619">
    <property type="entry name" value="DNA INTERNALIZATION/COMPETENCE PROTEIN COMEC/REC2"/>
    <property type="match status" value="1"/>
</dbReference>
<keyword evidence="3 6" id="KW-0812">Transmembrane</keyword>
<accession>A0ABV5GJS0</accession>
<feature type="transmembrane region" description="Helical" evidence="6">
    <location>
        <begin position="251"/>
        <end position="272"/>
    </location>
</feature>
<feature type="transmembrane region" description="Helical" evidence="6">
    <location>
        <begin position="505"/>
        <end position="523"/>
    </location>
</feature>
<feature type="transmembrane region" description="Helical" evidence="6">
    <location>
        <begin position="32"/>
        <end position="48"/>
    </location>
</feature>
<feature type="transmembrane region" description="Helical" evidence="6">
    <location>
        <begin position="382"/>
        <end position="406"/>
    </location>
</feature>
<sequence>MNVLKYPMITISISFVIGILVNYFFLLSFTQISLFVFFFFSIFLFTFFRARKELFQDIYFGFNCYLLVASLGSMAHYLNSDLNYENHYSKIMVNEKNEIIGTVSTIIKANEKYNKYIVALEKCNNKKSIGKILLYYSKEDTLGLRVGQRIVFYEKLNKTPKAFNPNQFDYSKYLEKQNIYHQVFCKQNKIVKLGVVKGYEYFFQEMRTKLRESFSIHGFDVKTRSILEALILGQRSYMDKETMNDYSKAGVIHILAISGLHIGILFVFLSGLLKPLEKKKYGRYLKLIIIITLLWGFAIITGFSASVARAVTLFTFVSIGKFYYRQLGVYNGIAISALALLAYNPNFIFDIGFQLSYSAVISILLFQPFYEKAYFTKNKVGIYFIDIILVSLAAQIGVLPLSLYYFNQLPLLFLVANLLVIPVASGILIIGIITLILNFVFQPLAVILGKIITYLIWLMNNYVAYISKIEKGSINNISFNLLLVVLLYLFIIALVFLMYNRKWYAFRNLIFSILLFQVAYVLIKKNEANYDEFLVYNSKKSLISIKRKNQAIFYTNSEGNNNIIIDDYIQSTFIDSVKIEPLQNVLLYNDRRVLIIDSNSVYRISLKPDIVVLTYSPKINLERLISETKPQIIIADNSNPFYKIEQWKTTCRKEKIPFHATAEKGFYRLK</sequence>
<feature type="domain" description="ComEC/Rec2-related protein" evidence="7">
    <location>
        <begin position="230"/>
        <end position="498"/>
    </location>
</feature>
<evidence type="ECO:0000259" key="7">
    <source>
        <dbReference type="Pfam" id="PF03772"/>
    </source>
</evidence>
<feature type="transmembrane region" description="Helical" evidence="6">
    <location>
        <begin position="477"/>
        <end position="499"/>
    </location>
</feature>
<evidence type="ECO:0000313" key="10">
    <source>
        <dbReference type="Proteomes" id="UP001589607"/>
    </source>
</evidence>
<organism evidence="9 10">
    <name type="scientific">Flavobacterium jumunjinense</name>
    <dbReference type="NCBI Taxonomy" id="998845"/>
    <lineage>
        <taxon>Bacteria</taxon>
        <taxon>Pseudomonadati</taxon>
        <taxon>Bacteroidota</taxon>
        <taxon>Flavobacteriia</taxon>
        <taxon>Flavobacteriales</taxon>
        <taxon>Flavobacteriaceae</taxon>
        <taxon>Flavobacterium</taxon>
    </lineage>
</organism>
<feature type="transmembrane region" description="Helical" evidence="6">
    <location>
        <begin position="418"/>
        <end position="441"/>
    </location>
</feature>
<keyword evidence="5 6" id="KW-0472">Membrane</keyword>
<evidence type="ECO:0000256" key="2">
    <source>
        <dbReference type="ARBA" id="ARBA00022475"/>
    </source>
</evidence>
<feature type="transmembrane region" description="Helical" evidence="6">
    <location>
        <begin position="447"/>
        <end position="465"/>
    </location>
</feature>
<feature type="transmembrane region" description="Helical" evidence="6">
    <location>
        <begin position="327"/>
        <end position="344"/>
    </location>
</feature>
<keyword evidence="10" id="KW-1185">Reference proteome</keyword>
<evidence type="ECO:0000256" key="3">
    <source>
        <dbReference type="ARBA" id="ARBA00022692"/>
    </source>
</evidence>
<dbReference type="PANTHER" id="PTHR30619:SF1">
    <property type="entry name" value="RECOMBINATION PROTEIN 2"/>
    <property type="match status" value="1"/>
</dbReference>
<keyword evidence="2" id="KW-1003">Cell membrane</keyword>
<evidence type="ECO:0000256" key="4">
    <source>
        <dbReference type="ARBA" id="ARBA00022989"/>
    </source>
</evidence>
<dbReference type="NCBIfam" id="TIGR00360">
    <property type="entry name" value="ComEC_N-term"/>
    <property type="match status" value="1"/>
</dbReference>
<feature type="transmembrane region" description="Helical" evidence="6">
    <location>
        <begin position="284"/>
        <end position="307"/>
    </location>
</feature>
<proteinExistence type="predicted"/>
<dbReference type="RefSeq" id="WP_236458373.1">
    <property type="nucleotide sequence ID" value="NZ_CBCSGE010000016.1"/>
</dbReference>
<protein>
    <submittedName>
        <fullName evidence="9">ComEC/Rec2 family competence protein</fullName>
    </submittedName>
</protein>
<keyword evidence="4 6" id="KW-1133">Transmembrane helix</keyword>
<name>A0ABV5GJS0_9FLAO</name>
<dbReference type="Pfam" id="PF03772">
    <property type="entry name" value="Competence"/>
    <property type="match status" value="1"/>
</dbReference>
<feature type="domain" description="DUF4131" evidence="8">
    <location>
        <begin position="30"/>
        <end position="190"/>
    </location>
</feature>
<evidence type="ECO:0000256" key="1">
    <source>
        <dbReference type="ARBA" id="ARBA00004651"/>
    </source>
</evidence>
<feature type="transmembrane region" description="Helical" evidence="6">
    <location>
        <begin position="60"/>
        <end position="78"/>
    </location>
</feature>
<dbReference type="InterPro" id="IPR052159">
    <property type="entry name" value="Competence_DNA_uptake"/>
</dbReference>
<dbReference type="InterPro" id="IPR025405">
    <property type="entry name" value="DUF4131"/>
</dbReference>
<reference evidence="9 10" key="1">
    <citation type="submission" date="2024-09" db="EMBL/GenBank/DDBJ databases">
        <authorList>
            <person name="Sun Q."/>
            <person name="Mori K."/>
        </authorList>
    </citation>
    <scope>NUCLEOTIDE SEQUENCE [LARGE SCALE GENOMIC DNA]</scope>
    <source>
        <strain evidence="9 10">CECT 7955</strain>
    </source>
</reference>
<gene>
    <name evidence="9" type="ORF">ACFFVF_03800</name>
</gene>
<dbReference type="InterPro" id="IPR004477">
    <property type="entry name" value="ComEC_N"/>
</dbReference>
<dbReference type="Proteomes" id="UP001589607">
    <property type="component" value="Unassembled WGS sequence"/>
</dbReference>